<dbReference type="EMBL" id="JABAIA010000002">
    <property type="protein sequence ID" value="NLR66910.1"/>
    <property type="molecule type" value="Genomic_DNA"/>
</dbReference>
<evidence type="ECO:0000259" key="1">
    <source>
        <dbReference type="Pfam" id="PF14297"/>
    </source>
</evidence>
<dbReference type="Proteomes" id="UP000570474">
    <property type="component" value="Unassembled WGS sequence"/>
</dbReference>
<name>A0A847RM83_9BACT</name>
<accession>A0A847RM83</accession>
<comment type="caution">
    <text evidence="2">The sequence shown here is derived from an EMBL/GenBank/DDBJ whole genome shotgun (WGS) entry which is preliminary data.</text>
</comment>
<dbReference type="PANTHER" id="PTHR39196:SF1">
    <property type="entry name" value="PRIMOSOME, DNAD SUBUNIT"/>
    <property type="match status" value="1"/>
</dbReference>
<evidence type="ECO:0000313" key="2">
    <source>
        <dbReference type="EMBL" id="NLR66910.1"/>
    </source>
</evidence>
<evidence type="ECO:0000313" key="3">
    <source>
        <dbReference type="Proteomes" id="UP000570474"/>
    </source>
</evidence>
<feature type="domain" description="Lin1244/Lin1753-like N-terminal" evidence="1">
    <location>
        <begin position="11"/>
        <end position="105"/>
    </location>
</feature>
<proteinExistence type="predicted"/>
<organism evidence="2 3">
    <name type="scientific">Chitinophaga varians</name>
    <dbReference type="NCBI Taxonomy" id="2202339"/>
    <lineage>
        <taxon>Bacteria</taxon>
        <taxon>Pseudomonadati</taxon>
        <taxon>Bacteroidota</taxon>
        <taxon>Chitinophagia</taxon>
        <taxon>Chitinophagales</taxon>
        <taxon>Chitinophagaceae</taxon>
        <taxon>Chitinophaga</taxon>
    </lineage>
</organism>
<dbReference type="AlphaFoldDB" id="A0A847RM83"/>
<protein>
    <submittedName>
        <fullName evidence="2">DUF4373 domain-containing protein</fullName>
    </submittedName>
</protein>
<dbReference type="PANTHER" id="PTHR39196">
    <property type="entry name" value="PRIMOSOME, DNAD SUBUNIT"/>
    <property type="match status" value="1"/>
</dbReference>
<gene>
    <name evidence="2" type="ORF">HGH92_21560</name>
</gene>
<dbReference type="Pfam" id="PF14297">
    <property type="entry name" value="Lin1244_N"/>
    <property type="match status" value="1"/>
</dbReference>
<keyword evidence="3" id="KW-1185">Reference proteome</keyword>
<dbReference type="InterPro" id="IPR025400">
    <property type="entry name" value="Lin1244/Lin1753-like_N"/>
</dbReference>
<sequence>MARPIAEGLMYFPMDVDLFDDPKLLMVEEEHGIQGGYIALRLLCWIYRQGYYTNWNDEMSYIFAKRIGNAVTGALVTAVVHTLVKKGFFDERMYNRFSILTSKGIQKRWQKIIRDAKRKAVISPLHNLIGDVDHDETAFLPEETTAATTLIPQSKAEEKKEEESKEYPYGVAASVNTKTAAGMADMPPPAAACPPSVRPSLEAVQQFFAAAGANNEMANKFWNKWEGLGWVQGYTPIRNWTGFANNFIANYHFNEKKYATSGKKNLSAQQPAGIITPGVRKFGQL</sequence>
<dbReference type="RefSeq" id="WP_168872808.1">
    <property type="nucleotide sequence ID" value="NZ_JABAIA010000002.1"/>
</dbReference>
<reference evidence="2 3" key="1">
    <citation type="submission" date="2020-04" db="EMBL/GenBank/DDBJ databases">
        <authorList>
            <person name="Yin C."/>
        </authorList>
    </citation>
    <scope>NUCLEOTIDE SEQUENCE [LARGE SCALE GENOMIC DNA]</scope>
    <source>
        <strain evidence="2 3">Ae27</strain>
    </source>
</reference>